<feature type="non-terminal residue" evidence="2">
    <location>
        <position position="151"/>
    </location>
</feature>
<name>A0ABD0L0M6_9CAEN</name>
<protein>
    <submittedName>
        <fullName evidence="2">Uncharacterized protein</fullName>
    </submittedName>
</protein>
<organism evidence="2 3">
    <name type="scientific">Batillaria attramentaria</name>
    <dbReference type="NCBI Taxonomy" id="370345"/>
    <lineage>
        <taxon>Eukaryota</taxon>
        <taxon>Metazoa</taxon>
        <taxon>Spiralia</taxon>
        <taxon>Lophotrochozoa</taxon>
        <taxon>Mollusca</taxon>
        <taxon>Gastropoda</taxon>
        <taxon>Caenogastropoda</taxon>
        <taxon>Sorbeoconcha</taxon>
        <taxon>Cerithioidea</taxon>
        <taxon>Batillariidae</taxon>
        <taxon>Batillaria</taxon>
    </lineage>
</organism>
<dbReference type="AlphaFoldDB" id="A0ABD0L0M6"/>
<gene>
    <name evidence="2" type="ORF">BaRGS_00015906</name>
</gene>
<evidence type="ECO:0000313" key="2">
    <source>
        <dbReference type="EMBL" id="KAK7492768.1"/>
    </source>
</evidence>
<reference evidence="2 3" key="1">
    <citation type="journal article" date="2023" name="Sci. Data">
        <title>Genome assembly of the Korean intertidal mud-creeper Batillaria attramentaria.</title>
        <authorList>
            <person name="Patra A.K."/>
            <person name="Ho P.T."/>
            <person name="Jun S."/>
            <person name="Lee S.J."/>
            <person name="Kim Y."/>
            <person name="Won Y.J."/>
        </authorList>
    </citation>
    <scope>NUCLEOTIDE SEQUENCE [LARGE SCALE GENOMIC DNA]</scope>
    <source>
        <strain evidence="2">Wonlab-2016</strain>
    </source>
</reference>
<feature type="region of interest" description="Disordered" evidence="1">
    <location>
        <begin position="126"/>
        <end position="151"/>
    </location>
</feature>
<dbReference type="Proteomes" id="UP001519460">
    <property type="component" value="Unassembled WGS sequence"/>
</dbReference>
<accession>A0ABD0L0M6</accession>
<evidence type="ECO:0000313" key="3">
    <source>
        <dbReference type="Proteomes" id="UP001519460"/>
    </source>
</evidence>
<proteinExistence type="predicted"/>
<sequence>MPEEFCDRSANPNTAPQVDKRKVKWIKDFTQVSGRTVAGRVGISLSVWHVLRKGHLFVSFRVACGIDLGRLVCGVREGYYKTTTMNSASTSVSVKEGGKKNKHAVDLEHNTPALVVVPSDPLCSAPGRSRAAPATESPREALAHNGLEMGE</sequence>
<keyword evidence="3" id="KW-1185">Reference proteome</keyword>
<dbReference type="EMBL" id="JACVVK020000099">
    <property type="protein sequence ID" value="KAK7492768.1"/>
    <property type="molecule type" value="Genomic_DNA"/>
</dbReference>
<evidence type="ECO:0000256" key="1">
    <source>
        <dbReference type="SAM" id="MobiDB-lite"/>
    </source>
</evidence>
<comment type="caution">
    <text evidence="2">The sequence shown here is derived from an EMBL/GenBank/DDBJ whole genome shotgun (WGS) entry which is preliminary data.</text>
</comment>